<evidence type="ECO:0000256" key="3">
    <source>
        <dbReference type="ARBA" id="ARBA00022763"/>
    </source>
</evidence>
<dbReference type="PANTHER" id="PTHR47964:SF1">
    <property type="entry name" value="ATP-DEPENDENT DNA HELICASE HOMOLOG RECG, CHLOROPLASTIC"/>
    <property type="match status" value="1"/>
</dbReference>
<evidence type="ECO:0000256" key="8">
    <source>
        <dbReference type="ARBA" id="ARBA00023172"/>
    </source>
</evidence>
<dbReference type="SMART" id="SM00487">
    <property type="entry name" value="DEXDc"/>
    <property type="match status" value="1"/>
</dbReference>
<dbReference type="InterPro" id="IPR014001">
    <property type="entry name" value="Helicase_ATP-bd"/>
</dbReference>
<evidence type="ECO:0000256" key="9">
    <source>
        <dbReference type="ARBA" id="ARBA00023204"/>
    </source>
</evidence>
<accession>A0AAP0WQR6</accession>
<keyword evidence="6" id="KW-0067">ATP-binding</keyword>
<dbReference type="GO" id="GO:0043138">
    <property type="term" value="F:3'-5' DNA helicase activity"/>
    <property type="evidence" value="ECO:0007669"/>
    <property type="project" value="UniProtKB-EC"/>
</dbReference>
<protein>
    <recommendedName>
        <fullName evidence="12">DNA 3'-5' helicase</fullName>
        <ecNumber evidence="12">5.6.2.4</ecNumber>
    </recommendedName>
</protein>
<dbReference type="GO" id="GO:0005524">
    <property type="term" value="F:ATP binding"/>
    <property type="evidence" value="ECO:0007669"/>
    <property type="project" value="UniProtKB-KW"/>
</dbReference>
<dbReference type="InterPro" id="IPR011545">
    <property type="entry name" value="DEAD/DEAH_box_helicase_dom"/>
</dbReference>
<evidence type="ECO:0000256" key="2">
    <source>
        <dbReference type="ARBA" id="ARBA00022741"/>
    </source>
</evidence>
<dbReference type="Pfam" id="PF00270">
    <property type="entry name" value="DEAD"/>
    <property type="match status" value="1"/>
</dbReference>
<evidence type="ECO:0000256" key="1">
    <source>
        <dbReference type="ARBA" id="ARBA00007504"/>
    </source>
</evidence>
<dbReference type="SUPFAM" id="SSF52540">
    <property type="entry name" value="P-loop containing nucleoside triphosphate hydrolases"/>
    <property type="match status" value="2"/>
</dbReference>
<dbReference type="CDD" id="cd17992">
    <property type="entry name" value="DEXHc_RecG"/>
    <property type="match status" value="1"/>
</dbReference>
<dbReference type="InterPro" id="IPR012340">
    <property type="entry name" value="NA-bd_OB-fold"/>
</dbReference>
<dbReference type="InterPro" id="IPR001650">
    <property type="entry name" value="Helicase_C-like"/>
</dbReference>
<evidence type="ECO:0000313" key="16">
    <source>
        <dbReference type="EMBL" id="KAK9276697.1"/>
    </source>
</evidence>
<name>A0AAP0WQR6_LIQFO</name>
<comment type="similarity">
    <text evidence="1">Belongs to the helicase family. RecG subfamily.</text>
</comment>
<evidence type="ECO:0000256" key="7">
    <source>
        <dbReference type="ARBA" id="ARBA00023125"/>
    </source>
</evidence>
<organism evidence="16 17">
    <name type="scientific">Liquidambar formosana</name>
    <name type="common">Formosan gum</name>
    <dbReference type="NCBI Taxonomy" id="63359"/>
    <lineage>
        <taxon>Eukaryota</taxon>
        <taxon>Viridiplantae</taxon>
        <taxon>Streptophyta</taxon>
        <taxon>Embryophyta</taxon>
        <taxon>Tracheophyta</taxon>
        <taxon>Spermatophyta</taxon>
        <taxon>Magnoliopsida</taxon>
        <taxon>eudicotyledons</taxon>
        <taxon>Gunneridae</taxon>
        <taxon>Pentapetalae</taxon>
        <taxon>Saxifragales</taxon>
        <taxon>Altingiaceae</taxon>
        <taxon>Liquidambar</taxon>
    </lineage>
</organism>
<dbReference type="GO" id="GO:0016787">
    <property type="term" value="F:hydrolase activity"/>
    <property type="evidence" value="ECO:0007669"/>
    <property type="project" value="UniProtKB-KW"/>
</dbReference>
<dbReference type="PROSITE" id="PS51194">
    <property type="entry name" value="HELICASE_CTER"/>
    <property type="match status" value="1"/>
</dbReference>
<feature type="domain" description="Helicase C-terminal" evidence="15">
    <location>
        <begin position="783"/>
        <end position="938"/>
    </location>
</feature>
<keyword evidence="3" id="KW-0227">DNA damage</keyword>
<dbReference type="AlphaFoldDB" id="A0AAP0WQR6"/>
<dbReference type="NCBIfam" id="TIGR00643">
    <property type="entry name" value="recG"/>
    <property type="match status" value="1"/>
</dbReference>
<reference evidence="16 17" key="1">
    <citation type="journal article" date="2024" name="Plant J.">
        <title>Genome sequences and population genomics reveal climatic adaptation and genomic divergence between two closely related sweetgum species.</title>
        <authorList>
            <person name="Xu W.Q."/>
            <person name="Ren C.Q."/>
            <person name="Zhang X.Y."/>
            <person name="Comes H.P."/>
            <person name="Liu X.H."/>
            <person name="Li Y.G."/>
            <person name="Kettle C.J."/>
            <person name="Jalonen R."/>
            <person name="Gaisberger H."/>
            <person name="Ma Y.Z."/>
            <person name="Qiu Y.X."/>
        </authorList>
    </citation>
    <scope>NUCLEOTIDE SEQUENCE [LARGE SCALE GENOMIC DNA]</scope>
    <source>
        <strain evidence="16">Hangzhou</strain>
    </source>
</reference>
<evidence type="ECO:0000256" key="4">
    <source>
        <dbReference type="ARBA" id="ARBA00022801"/>
    </source>
</evidence>
<dbReference type="SMART" id="SM00490">
    <property type="entry name" value="HELICc"/>
    <property type="match status" value="1"/>
</dbReference>
<dbReference type="Gene3D" id="3.40.50.300">
    <property type="entry name" value="P-loop containing nucleotide triphosphate hydrolases"/>
    <property type="match status" value="2"/>
</dbReference>
<keyword evidence="7" id="KW-0238">DNA-binding</keyword>
<keyword evidence="4" id="KW-0378">Hydrolase</keyword>
<dbReference type="PROSITE" id="PS51192">
    <property type="entry name" value="HELICASE_ATP_BIND_1"/>
    <property type="match status" value="1"/>
</dbReference>
<evidence type="ECO:0000256" key="12">
    <source>
        <dbReference type="ARBA" id="ARBA00034808"/>
    </source>
</evidence>
<dbReference type="Pfam" id="PF00271">
    <property type="entry name" value="Helicase_C"/>
    <property type="match status" value="1"/>
</dbReference>
<proteinExistence type="inferred from homology"/>
<dbReference type="EMBL" id="JBBPBK010000010">
    <property type="protein sequence ID" value="KAK9276697.1"/>
    <property type="molecule type" value="Genomic_DNA"/>
</dbReference>
<evidence type="ECO:0000259" key="15">
    <source>
        <dbReference type="PROSITE" id="PS51194"/>
    </source>
</evidence>
<keyword evidence="10" id="KW-0413">Isomerase</keyword>
<keyword evidence="5" id="KW-0347">Helicase</keyword>
<keyword evidence="8" id="KW-0233">DNA recombination</keyword>
<evidence type="ECO:0000313" key="17">
    <source>
        <dbReference type="Proteomes" id="UP001415857"/>
    </source>
</evidence>
<comment type="caution">
    <text evidence="16">The sequence shown here is derived from an EMBL/GenBank/DDBJ whole genome shotgun (WGS) entry which is preliminary data.</text>
</comment>
<dbReference type="InterPro" id="IPR004609">
    <property type="entry name" value="ATP-dep_DNA_helicase_RecG"/>
</dbReference>
<dbReference type="InterPro" id="IPR045562">
    <property type="entry name" value="RecG_dom3_C"/>
</dbReference>
<feature type="domain" description="Helicase ATP-binding" evidence="14">
    <location>
        <begin position="570"/>
        <end position="759"/>
    </location>
</feature>
<dbReference type="InterPro" id="IPR027417">
    <property type="entry name" value="P-loop_NTPase"/>
</dbReference>
<dbReference type="PANTHER" id="PTHR47964">
    <property type="entry name" value="ATP-DEPENDENT DNA HELICASE HOMOLOG RECG, CHLOROPLASTIC"/>
    <property type="match status" value="1"/>
</dbReference>
<comment type="catalytic activity">
    <reaction evidence="13">
        <text>ATP + H2O = ADP + phosphate + H(+)</text>
        <dbReference type="Rhea" id="RHEA:13065"/>
        <dbReference type="ChEBI" id="CHEBI:15377"/>
        <dbReference type="ChEBI" id="CHEBI:15378"/>
        <dbReference type="ChEBI" id="CHEBI:30616"/>
        <dbReference type="ChEBI" id="CHEBI:43474"/>
        <dbReference type="ChEBI" id="CHEBI:456216"/>
        <dbReference type="EC" id="5.6.2.4"/>
    </reaction>
</comment>
<evidence type="ECO:0000256" key="5">
    <source>
        <dbReference type="ARBA" id="ARBA00022806"/>
    </source>
</evidence>
<dbReference type="EC" id="5.6.2.4" evidence="12"/>
<keyword evidence="9" id="KW-0234">DNA repair</keyword>
<keyword evidence="17" id="KW-1185">Reference proteome</keyword>
<evidence type="ECO:0000256" key="11">
    <source>
        <dbReference type="ARBA" id="ARBA00034617"/>
    </source>
</evidence>
<dbReference type="GO" id="GO:0006281">
    <property type="term" value="P:DNA repair"/>
    <property type="evidence" value="ECO:0007669"/>
    <property type="project" value="UniProtKB-KW"/>
</dbReference>
<evidence type="ECO:0000256" key="13">
    <source>
        <dbReference type="ARBA" id="ARBA00048988"/>
    </source>
</evidence>
<dbReference type="InterPro" id="IPR047112">
    <property type="entry name" value="RecG/Mfd"/>
</dbReference>
<dbReference type="GO" id="GO:0006310">
    <property type="term" value="P:DNA recombination"/>
    <property type="evidence" value="ECO:0007669"/>
    <property type="project" value="UniProtKB-KW"/>
</dbReference>
<dbReference type="Pfam" id="PF19833">
    <property type="entry name" value="RecG_dom3_C"/>
    <property type="match status" value="1"/>
</dbReference>
<evidence type="ECO:0000256" key="6">
    <source>
        <dbReference type="ARBA" id="ARBA00022840"/>
    </source>
</evidence>
<sequence length="1007" mass="112637">MALTVSVVQSYGMCFSEKRLRSAIAFEVERGYRNALGRKMRFNNYLLSKISKLCSRSKHKFAEKLLEEVDNYDIASISDRSKLLNKVSVLMGYNSLHDLIENERAHKESDMNLRDAMDDFDVSLACKRFPSIVLGSSPVVELYDETPSCSELRNLLAAQSCKGFLTSSMGAKWVDPDSICETWSSLYPALPDANSSLVIEENSQTLPLSPQPLPLETKGKSDLPAIEKESSASVELKSQQNAASVDLILDKSISCIPGLSKRHYNQLEKCGFHTLRKLLHHFPRTYADLQNAQTGIDDGHFLIFIGKIVSSRGIRASYSFSFLEVVMACEIAQSESNSEHMIDDIDSRGNKTIYLHLKKFFRGTRFTSQPFLRSLQEKHKEGDIVCVSGKVRTMRTKDHYEMREYNMDVLEDEEDLSLRVKRRPYPIYPSKAGLNPNFLRDIISRALQPQVLPVNVDPIPKDIIQDFGLVCLHDAYIGIHQPKDLVEADLARKRLIFDEFFYLQLGRLFQMLEGLGTQIEKDGLLDKYRKPELNAVFIEEWSSLTKNFLKALPYSLTSSQLGAVSEIIWDLKRPVPMNRLLQGDVGCGKTVVAFLACMEVIGSGFQAAFMVPTELLAIQHYEHFLNLVENMDEVQCKPSVALLTGSTPSKQSRIIRKGLQTGDISMVIGTHSLISENVEFSSLRIAVVDEQHRFGVIQRGRFNSKLYYTSLSSRMATANSDGSSKGDVYMAPHILAMSATPIPRTLALALYGDMSLTQITDLPPGRIPVETYIIEGSETGFENIYQMMLDELKSGGKIYLVYPVIEQSEQLPQLRAASAELETISHRFQGYSCGLLHGKMKSEGKDEALRRFRSGETHILLSTQVIEIGVDVPDASMMVVMNAERFGIAQLHQLRGRVGRGVRKSKCILVASTTSSLNRLKVLESSSDGFYLANMDLLLRGPGDLLGKKQSGHLPEFPIARLEIDGNILQDAHLAALKVLGTSHDLGQFPELKAELSMRQPLCLLGD</sequence>
<gene>
    <name evidence="16" type="ORF">L1049_006233</name>
</gene>
<evidence type="ECO:0000256" key="10">
    <source>
        <dbReference type="ARBA" id="ARBA00023235"/>
    </source>
</evidence>
<dbReference type="SUPFAM" id="SSF50249">
    <property type="entry name" value="Nucleic acid-binding proteins"/>
    <property type="match status" value="1"/>
</dbReference>
<comment type="catalytic activity">
    <reaction evidence="11">
        <text>Couples ATP hydrolysis with the unwinding of duplex DNA by translocating in the 3'-5' direction.</text>
        <dbReference type="EC" id="5.6.2.4"/>
    </reaction>
</comment>
<keyword evidence="2" id="KW-0547">Nucleotide-binding</keyword>
<dbReference type="Proteomes" id="UP001415857">
    <property type="component" value="Unassembled WGS sequence"/>
</dbReference>
<evidence type="ECO:0000259" key="14">
    <source>
        <dbReference type="PROSITE" id="PS51192"/>
    </source>
</evidence>
<dbReference type="GO" id="GO:0003677">
    <property type="term" value="F:DNA binding"/>
    <property type="evidence" value="ECO:0007669"/>
    <property type="project" value="UniProtKB-KW"/>
</dbReference>